<dbReference type="Pfam" id="PF18753">
    <property type="entry name" value="Nmad2"/>
    <property type="match status" value="1"/>
</dbReference>
<accession>A0ABQ2LFT0</accession>
<evidence type="ECO:0000313" key="2">
    <source>
        <dbReference type="EMBL" id="GGO12771.1"/>
    </source>
</evidence>
<feature type="domain" description="Nucleotide modification associated" evidence="1">
    <location>
        <begin position="2"/>
        <end position="201"/>
    </location>
</feature>
<dbReference type="RefSeq" id="WP_150005188.1">
    <property type="nucleotide sequence ID" value="NZ_BMOV01000006.1"/>
</dbReference>
<keyword evidence="3" id="KW-1185">Reference proteome</keyword>
<protein>
    <recommendedName>
        <fullName evidence="1">Nucleotide modification associated domain-containing protein</fullName>
    </recommendedName>
</protein>
<reference evidence="3" key="1">
    <citation type="journal article" date="2019" name="Int. J. Syst. Evol. Microbiol.">
        <title>The Global Catalogue of Microorganisms (GCM) 10K type strain sequencing project: providing services to taxonomists for standard genome sequencing and annotation.</title>
        <authorList>
            <consortium name="The Broad Institute Genomics Platform"/>
            <consortium name="The Broad Institute Genome Sequencing Center for Infectious Disease"/>
            <person name="Wu L."/>
            <person name="Ma J."/>
        </authorList>
    </citation>
    <scope>NUCLEOTIDE SEQUENCE [LARGE SCALE GENOMIC DNA]</scope>
    <source>
        <strain evidence="3">JCM 17843</strain>
    </source>
</reference>
<evidence type="ECO:0000313" key="3">
    <source>
        <dbReference type="Proteomes" id="UP000602381"/>
    </source>
</evidence>
<evidence type="ECO:0000259" key="1">
    <source>
        <dbReference type="Pfam" id="PF18753"/>
    </source>
</evidence>
<name>A0ABQ2LFT0_9PROT</name>
<gene>
    <name evidence="2" type="ORF">GCM10007972_18120</name>
</gene>
<sequence>MKLHSYVVARDFGFAPNPFYGFCTLATCKPIIRRMAQIGDWVVGTGSKTRRRHGHMVFAMRVTETMTFDEFWGDPRFFLKRPNLAGSKKQAFGDNIYHRDPVLGAWCQENSHHSYADGCANQKNIANDTQTDRVLISDDYIYWGGSGPEIPERFRGSRGTDLCAGRGHKNRFPDLFVQGFIEWIRSQGEHGYVGTPLDWALSP</sequence>
<proteinExistence type="predicted"/>
<comment type="caution">
    <text evidence="2">The sequence shown here is derived from an EMBL/GenBank/DDBJ whole genome shotgun (WGS) entry which is preliminary data.</text>
</comment>
<dbReference type="InterPro" id="IPR041180">
    <property type="entry name" value="Nmad2"/>
</dbReference>
<organism evidence="2 3">
    <name type="scientific">Iodidimonas muriae</name>
    <dbReference type="NCBI Taxonomy" id="261467"/>
    <lineage>
        <taxon>Bacteria</taxon>
        <taxon>Pseudomonadati</taxon>
        <taxon>Pseudomonadota</taxon>
        <taxon>Alphaproteobacteria</taxon>
        <taxon>Iodidimonadales</taxon>
        <taxon>Iodidimonadaceae</taxon>
        <taxon>Iodidimonas</taxon>
    </lineage>
</organism>
<dbReference type="EMBL" id="BMOV01000006">
    <property type="protein sequence ID" value="GGO12771.1"/>
    <property type="molecule type" value="Genomic_DNA"/>
</dbReference>
<dbReference type="Proteomes" id="UP000602381">
    <property type="component" value="Unassembled WGS sequence"/>
</dbReference>